<dbReference type="OrthoDB" id="4503506at2759"/>
<sequence length="157" mass="17458">QKPGRCPELKNEWEGGGGREGDEGSELGGNSRKAGRGRQITFRRDEEWEPLVRRADGASLKRPPPSEFKGYYQTWASRIDSEHGPVLFPKSSHRERVGSGEQRLALVQLGRLELREFKYPGPGSFSSTQKAVADAAAQDDAGFGTCWMGNNPLREKR</sequence>
<comment type="caution">
    <text evidence="2">The sequence shown here is derived from an EMBL/GenBank/DDBJ whole genome shotgun (WGS) entry which is preliminary data.</text>
</comment>
<dbReference type="VEuPathDB" id="FungiDB:ASPNIDRAFT2_40385"/>
<dbReference type="Proteomes" id="UP000009038">
    <property type="component" value="Unassembled WGS sequence"/>
</dbReference>
<evidence type="ECO:0000313" key="2">
    <source>
        <dbReference type="EMBL" id="EHA24487.1"/>
    </source>
</evidence>
<protein>
    <submittedName>
        <fullName evidence="2">Uncharacterized protein</fullName>
    </submittedName>
</protein>
<evidence type="ECO:0000313" key="3">
    <source>
        <dbReference type="Proteomes" id="UP000009038"/>
    </source>
</evidence>
<gene>
    <name evidence="2" type="ORF">ASPNIDRAFT_40385</name>
</gene>
<dbReference type="AlphaFoldDB" id="G3XXK7"/>
<evidence type="ECO:0000256" key="1">
    <source>
        <dbReference type="SAM" id="MobiDB-lite"/>
    </source>
</evidence>
<feature type="compositionally biased region" description="Basic and acidic residues" evidence="1">
    <location>
        <begin position="1"/>
        <end position="22"/>
    </location>
</feature>
<organism evidence="2 3">
    <name type="scientific">Aspergillus niger (strain ATCC 1015 / CBS 113.46 / FGSC A1144 / LSHB Ac4 / NCTC 3858a / NRRL 328 / USDA 3528.7)</name>
    <dbReference type="NCBI Taxonomy" id="380704"/>
    <lineage>
        <taxon>Eukaryota</taxon>
        <taxon>Fungi</taxon>
        <taxon>Dikarya</taxon>
        <taxon>Ascomycota</taxon>
        <taxon>Pezizomycotina</taxon>
        <taxon>Eurotiomycetes</taxon>
        <taxon>Eurotiomycetidae</taxon>
        <taxon>Eurotiales</taxon>
        <taxon>Aspergillaceae</taxon>
        <taxon>Aspergillus</taxon>
        <taxon>Aspergillus subgen. Circumdati</taxon>
    </lineage>
</organism>
<feature type="non-terminal residue" evidence="2">
    <location>
        <position position="1"/>
    </location>
</feature>
<reference evidence="2 3" key="1">
    <citation type="journal article" date="2011" name="Genome Res.">
        <title>Comparative genomics of citric-acid-producing Aspergillus niger ATCC 1015 versus enzyme-producing CBS 513.88.</title>
        <authorList>
            <person name="Andersen M.R."/>
            <person name="Salazar M.P."/>
            <person name="Schaap P.J."/>
            <person name="van de Vondervoort P.J."/>
            <person name="Culley D."/>
            <person name="Thykaer J."/>
            <person name="Frisvad J.C."/>
            <person name="Nielsen K.F."/>
            <person name="Albang R."/>
            <person name="Albermann K."/>
            <person name="Berka R.M."/>
            <person name="Braus G.H."/>
            <person name="Braus-Stromeyer S.A."/>
            <person name="Corrochano L.M."/>
            <person name="Dai Z."/>
            <person name="van Dijck P.W."/>
            <person name="Hofmann G."/>
            <person name="Lasure L.L."/>
            <person name="Magnuson J.K."/>
            <person name="Menke H."/>
            <person name="Meijer M."/>
            <person name="Meijer S.L."/>
            <person name="Nielsen J.B."/>
            <person name="Nielsen M.L."/>
            <person name="van Ooyen A.J."/>
            <person name="Pel H.J."/>
            <person name="Poulsen L."/>
            <person name="Samson R.A."/>
            <person name="Stam H."/>
            <person name="Tsang A."/>
            <person name="van den Brink J.M."/>
            <person name="Atkins A."/>
            <person name="Aerts A."/>
            <person name="Shapiro H."/>
            <person name="Pangilinan J."/>
            <person name="Salamov A."/>
            <person name="Lou Y."/>
            <person name="Lindquist E."/>
            <person name="Lucas S."/>
            <person name="Grimwood J."/>
            <person name="Grigoriev I.V."/>
            <person name="Kubicek C.P."/>
            <person name="Martinez D."/>
            <person name="van Peij N.N."/>
            <person name="Roubos J.A."/>
            <person name="Nielsen J."/>
            <person name="Baker S.E."/>
        </authorList>
    </citation>
    <scope>NUCLEOTIDE SEQUENCE [LARGE SCALE GENOMIC DNA]</scope>
    <source>
        <strain evidence="3">ATCC 1015 / CBS 113.46 / FGSC A1144 / LSHB Ac4 / NCTC 3858a / NRRL 328 / USDA 3528.7</strain>
    </source>
</reference>
<dbReference type="HOGENOM" id="CLU_1682058_0_0_1"/>
<name>G3XXK7_ASPNA</name>
<feature type="region of interest" description="Disordered" evidence="1">
    <location>
        <begin position="1"/>
        <end position="41"/>
    </location>
</feature>
<proteinExistence type="predicted"/>
<accession>G3XXK7</accession>
<dbReference type="EMBL" id="ACJE01000008">
    <property type="protein sequence ID" value="EHA24487.1"/>
    <property type="molecule type" value="Genomic_DNA"/>
</dbReference>